<dbReference type="GO" id="GO:0000455">
    <property type="term" value="P:enzyme-directed rRNA pseudouridine synthesis"/>
    <property type="evidence" value="ECO:0007669"/>
    <property type="project" value="TreeGrafter"/>
</dbReference>
<protein>
    <recommendedName>
        <fullName evidence="2">Pseudouridine synthase RsuA/RluA-like domain-containing protein</fullName>
    </recommendedName>
</protein>
<evidence type="ECO:0000256" key="1">
    <source>
        <dbReference type="ARBA" id="ARBA00010876"/>
    </source>
</evidence>
<dbReference type="AlphaFoldDB" id="K0SI25"/>
<organism evidence="3 4">
    <name type="scientific">Thalassiosira oceanica</name>
    <name type="common">Marine diatom</name>
    <dbReference type="NCBI Taxonomy" id="159749"/>
    <lineage>
        <taxon>Eukaryota</taxon>
        <taxon>Sar</taxon>
        <taxon>Stramenopiles</taxon>
        <taxon>Ochrophyta</taxon>
        <taxon>Bacillariophyta</taxon>
        <taxon>Coscinodiscophyceae</taxon>
        <taxon>Thalassiosirophycidae</taxon>
        <taxon>Thalassiosirales</taxon>
        <taxon>Thalassiosiraceae</taxon>
        <taxon>Thalassiosira</taxon>
    </lineage>
</organism>
<dbReference type="Gene3D" id="3.30.2350.10">
    <property type="entry name" value="Pseudouridine synthase"/>
    <property type="match status" value="1"/>
</dbReference>
<reference evidence="3 4" key="1">
    <citation type="journal article" date="2012" name="Genome Biol.">
        <title>Genome and low-iron response of an oceanic diatom adapted to chronic iron limitation.</title>
        <authorList>
            <person name="Lommer M."/>
            <person name="Specht M."/>
            <person name="Roy A.S."/>
            <person name="Kraemer L."/>
            <person name="Andreson R."/>
            <person name="Gutowska M.A."/>
            <person name="Wolf J."/>
            <person name="Bergner S.V."/>
            <person name="Schilhabel M.B."/>
            <person name="Klostermeier U.C."/>
            <person name="Beiko R.G."/>
            <person name="Rosenstiel P."/>
            <person name="Hippler M."/>
            <person name="Laroche J."/>
        </authorList>
    </citation>
    <scope>NUCLEOTIDE SEQUENCE [LARGE SCALE GENOMIC DNA]</scope>
    <source>
        <strain evidence="3 4">CCMP1005</strain>
    </source>
</reference>
<dbReference type="SUPFAM" id="SSF55120">
    <property type="entry name" value="Pseudouridine synthase"/>
    <property type="match status" value="1"/>
</dbReference>
<dbReference type="CDD" id="cd02869">
    <property type="entry name" value="PseudoU_synth_RluA_like"/>
    <property type="match status" value="1"/>
</dbReference>
<dbReference type="Proteomes" id="UP000266841">
    <property type="component" value="Unassembled WGS sequence"/>
</dbReference>
<dbReference type="PANTHER" id="PTHR21600:SF87">
    <property type="entry name" value="RNA PSEUDOURIDYLATE SYNTHASE DOMAIN-CONTAINING PROTEIN 1"/>
    <property type="match status" value="1"/>
</dbReference>
<dbReference type="OrthoDB" id="418349at2759"/>
<dbReference type="Pfam" id="PF00849">
    <property type="entry name" value="PseudoU_synth_2"/>
    <property type="match status" value="1"/>
</dbReference>
<dbReference type="InterPro" id="IPR050188">
    <property type="entry name" value="RluA_PseudoU_synthase"/>
</dbReference>
<dbReference type="PROSITE" id="PS01129">
    <property type="entry name" value="PSI_RLU"/>
    <property type="match status" value="1"/>
</dbReference>
<sequence>MVTYHIIYEDDRILAVNKPPHLSHHDDQSEHGIISLLRQQRPDGRLYGVHRLDRVTSGVLLLAKDSSTASALMRKFSKREVVKYYVAISHKKAKKKQGWVRGEMAKSRRGSYKLIPEKQSSSDCKEYAVSRYFTAGLGNLDLSSSL</sequence>
<dbReference type="EMBL" id="AGNL01020820">
    <property type="protein sequence ID" value="EJK60646.1"/>
    <property type="molecule type" value="Genomic_DNA"/>
</dbReference>
<accession>K0SI25</accession>
<comment type="caution">
    <text evidence="3">The sequence shown here is derived from an EMBL/GenBank/DDBJ whole genome shotgun (WGS) entry which is preliminary data.</text>
</comment>
<name>K0SI25_THAOC</name>
<dbReference type="OMA" id="DCKEYAV"/>
<keyword evidence="4" id="KW-1185">Reference proteome</keyword>
<gene>
    <name evidence="3" type="ORF">THAOC_18961</name>
</gene>
<dbReference type="InterPro" id="IPR006145">
    <property type="entry name" value="PsdUridine_synth_RsuA/RluA"/>
</dbReference>
<evidence type="ECO:0000313" key="3">
    <source>
        <dbReference type="EMBL" id="EJK60646.1"/>
    </source>
</evidence>
<dbReference type="InterPro" id="IPR020103">
    <property type="entry name" value="PsdUridine_synth_cat_dom_sf"/>
</dbReference>
<dbReference type="GO" id="GO:0009982">
    <property type="term" value="F:pseudouridine synthase activity"/>
    <property type="evidence" value="ECO:0007669"/>
    <property type="project" value="InterPro"/>
</dbReference>
<dbReference type="InterPro" id="IPR006224">
    <property type="entry name" value="PsdUridine_synth_RluA-like_CS"/>
</dbReference>
<proteinExistence type="inferred from homology"/>
<comment type="similarity">
    <text evidence="1">Belongs to the pseudouridine synthase RluA family.</text>
</comment>
<evidence type="ECO:0000313" key="4">
    <source>
        <dbReference type="Proteomes" id="UP000266841"/>
    </source>
</evidence>
<feature type="domain" description="Pseudouridine synthase RsuA/RluA-like" evidence="2">
    <location>
        <begin position="13"/>
        <end position="117"/>
    </location>
</feature>
<feature type="non-terminal residue" evidence="3">
    <location>
        <position position="146"/>
    </location>
</feature>
<evidence type="ECO:0000259" key="2">
    <source>
        <dbReference type="Pfam" id="PF00849"/>
    </source>
</evidence>
<dbReference type="GO" id="GO:0003723">
    <property type="term" value="F:RNA binding"/>
    <property type="evidence" value="ECO:0007669"/>
    <property type="project" value="InterPro"/>
</dbReference>
<dbReference type="eggNOG" id="KOG1919">
    <property type="taxonomic scope" value="Eukaryota"/>
</dbReference>
<dbReference type="PANTHER" id="PTHR21600">
    <property type="entry name" value="MITOCHONDRIAL RNA PSEUDOURIDINE SYNTHASE"/>
    <property type="match status" value="1"/>
</dbReference>